<accession>A0A1E3SDB9</accession>
<gene>
    <name evidence="2" type="ORF">BHQ21_25125</name>
</gene>
<feature type="compositionally biased region" description="Basic and acidic residues" evidence="1">
    <location>
        <begin position="56"/>
        <end position="65"/>
    </location>
</feature>
<protein>
    <submittedName>
        <fullName evidence="2">Uncharacterized protein</fullName>
    </submittedName>
</protein>
<feature type="compositionally biased region" description="Basic and acidic residues" evidence="1">
    <location>
        <begin position="34"/>
        <end position="46"/>
    </location>
</feature>
<sequence>MWRGTRPCHYHANQPGEPDGSHDPDDSYQSGAVDKLHDPHESRDVYQSDDLNNLGDSHDLNHLDDSYEPVGFKQRGLTTKSGA</sequence>
<feature type="region of interest" description="Disordered" evidence="1">
    <location>
        <begin position="1"/>
        <end position="83"/>
    </location>
</feature>
<dbReference type="AlphaFoldDB" id="A0A1E3SDB9"/>
<dbReference type="Proteomes" id="UP000094224">
    <property type="component" value="Unassembled WGS sequence"/>
</dbReference>
<evidence type="ECO:0000256" key="1">
    <source>
        <dbReference type="SAM" id="MobiDB-lite"/>
    </source>
</evidence>
<evidence type="ECO:0000313" key="2">
    <source>
        <dbReference type="EMBL" id="ODQ99567.1"/>
    </source>
</evidence>
<dbReference type="EMBL" id="MIHC01000075">
    <property type="protein sequence ID" value="ODQ99567.1"/>
    <property type="molecule type" value="Genomic_DNA"/>
</dbReference>
<dbReference type="OrthoDB" id="4751937at2"/>
<organism evidence="2 3">
    <name type="scientific">Mycobacterium sherrisii</name>
    <dbReference type="NCBI Taxonomy" id="243061"/>
    <lineage>
        <taxon>Bacteria</taxon>
        <taxon>Bacillati</taxon>
        <taxon>Actinomycetota</taxon>
        <taxon>Actinomycetes</taxon>
        <taxon>Mycobacteriales</taxon>
        <taxon>Mycobacteriaceae</taxon>
        <taxon>Mycobacterium</taxon>
        <taxon>Mycobacterium simiae complex</taxon>
    </lineage>
</organism>
<dbReference type="RefSeq" id="WP_069402986.1">
    <property type="nucleotide sequence ID" value="NZ_JACKTB010000008.1"/>
</dbReference>
<name>A0A1E3SDB9_9MYCO</name>
<comment type="caution">
    <text evidence="2">The sequence shown here is derived from an EMBL/GenBank/DDBJ whole genome shotgun (WGS) entry which is preliminary data.</text>
</comment>
<keyword evidence="3" id="KW-1185">Reference proteome</keyword>
<evidence type="ECO:0000313" key="3">
    <source>
        <dbReference type="Proteomes" id="UP000094224"/>
    </source>
</evidence>
<reference evidence="3" key="1">
    <citation type="submission" date="2016-09" db="EMBL/GenBank/DDBJ databases">
        <authorList>
            <person name="Greninger A.L."/>
            <person name="Jerome K.R."/>
            <person name="Mcnair B."/>
            <person name="Wallis C."/>
            <person name="Fang F."/>
        </authorList>
    </citation>
    <scope>NUCLEOTIDE SEQUENCE [LARGE SCALE GENOMIC DNA]</scope>
    <source>
        <strain evidence="3">BC1_M4</strain>
    </source>
</reference>
<proteinExistence type="predicted"/>